<organism evidence="2 3">
    <name type="scientific">Coniophora puteana (strain RWD-64-598)</name>
    <name type="common">Brown rot fungus</name>
    <dbReference type="NCBI Taxonomy" id="741705"/>
    <lineage>
        <taxon>Eukaryota</taxon>
        <taxon>Fungi</taxon>
        <taxon>Dikarya</taxon>
        <taxon>Basidiomycota</taxon>
        <taxon>Agaricomycotina</taxon>
        <taxon>Agaricomycetes</taxon>
        <taxon>Agaricomycetidae</taxon>
        <taxon>Boletales</taxon>
        <taxon>Coniophorineae</taxon>
        <taxon>Coniophoraceae</taxon>
        <taxon>Coniophora</taxon>
    </lineage>
</organism>
<keyword evidence="3" id="KW-1185">Reference proteome</keyword>
<feature type="transmembrane region" description="Helical" evidence="1">
    <location>
        <begin position="12"/>
        <end position="34"/>
    </location>
</feature>
<dbReference type="Proteomes" id="UP000053558">
    <property type="component" value="Unassembled WGS sequence"/>
</dbReference>
<name>A0A5M3MSG1_CONPW</name>
<dbReference type="OrthoDB" id="3350812at2759"/>
<evidence type="ECO:0000313" key="3">
    <source>
        <dbReference type="Proteomes" id="UP000053558"/>
    </source>
</evidence>
<feature type="transmembrane region" description="Helical" evidence="1">
    <location>
        <begin position="102"/>
        <end position="127"/>
    </location>
</feature>
<evidence type="ECO:0000256" key="1">
    <source>
        <dbReference type="SAM" id="Phobius"/>
    </source>
</evidence>
<gene>
    <name evidence="2" type="ORF">CONPUDRAFT_144307</name>
</gene>
<keyword evidence="1" id="KW-0812">Transmembrane</keyword>
<dbReference type="RefSeq" id="XP_007768910.1">
    <property type="nucleotide sequence ID" value="XM_007770720.1"/>
</dbReference>
<evidence type="ECO:0000313" key="2">
    <source>
        <dbReference type="EMBL" id="EIW81605.1"/>
    </source>
</evidence>
<comment type="caution">
    <text evidence="2">The sequence shown here is derived from an EMBL/GenBank/DDBJ whole genome shotgun (WGS) entry which is preliminary data.</text>
</comment>
<accession>A0A5M3MSG1</accession>
<dbReference type="AlphaFoldDB" id="A0A5M3MSG1"/>
<protein>
    <submittedName>
        <fullName evidence="2">Uncharacterized protein</fullName>
    </submittedName>
</protein>
<dbReference type="GeneID" id="19201928"/>
<reference evidence="3" key="1">
    <citation type="journal article" date="2012" name="Science">
        <title>The Paleozoic origin of enzymatic lignin decomposition reconstructed from 31 fungal genomes.</title>
        <authorList>
            <person name="Floudas D."/>
            <person name="Binder M."/>
            <person name="Riley R."/>
            <person name="Barry K."/>
            <person name="Blanchette R.A."/>
            <person name="Henrissat B."/>
            <person name="Martinez A.T."/>
            <person name="Otillar R."/>
            <person name="Spatafora J.W."/>
            <person name="Yadav J.S."/>
            <person name="Aerts A."/>
            <person name="Benoit I."/>
            <person name="Boyd A."/>
            <person name="Carlson A."/>
            <person name="Copeland A."/>
            <person name="Coutinho P.M."/>
            <person name="de Vries R.P."/>
            <person name="Ferreira P."/>
            <person name="Findley K."/>
            <person name="Foster B."/>
            <person name="Gaskell J."/>
            <person name="Glotzer D."/>
            <person name="Gorecki P."/>
            <person name="Heitman J."/>
            <person name="Hesse C."/>
            <person name="Hori C."/>
            <person name="Igarashi K."/>
            <person name="Jurgens J.A."/>
            <person name="Kallen N."/>
            <person name="Kersten P."/>
            <person name="Kohler A."/>
            <person name="Kuees U."/>
            <person name="Kumar T.K.A."/>
            <person name="Kuo A."/>
            <person name="LaButti K."/>
            <person name="Larrondo L.F."/>
            <person name="Lindquist E."/>
            <person name="Ling A."/>
            <person name="Lombard V."/>
            <person name="Lucas S."/>
            <person name="Lundell T."/>
            <person name="Martin R."/>
            <person name="McLaughlin D.J."/>
            <person name="Morgenstern I."/>
            <person name="Morin E."/>
            <person name="Murat C."/>
            <person name="Nagy L.G."/>
            <person name="Nolan M."/>
            <person name="Ohm R.A."/>
            <person name="Patyshakuliyeva A."/>
            <person name="Rokas A."/>
            <person name="Ruiz-Duenas F.J."/>
            <person name="Sabat G."/>
            <person name="Salamov A."/>
            <person name="Samejima M."/>
            <person name="Schmutz J."/>
            <person name="Slot J.C."/>
            <person name="St John F."/>
            <person name="Stenlid J."/>
            <person name="Sun H."/>
            <person name="Sun S."/>
            <person name="Syed K."/>
            <person name="Tsang A."/>
            <person name="Wiebenga A."/>
            <person name="Young D."/>
            <person name="Pisabarro A."/>
            <person name="Eastwood D.C."/>
            <person name="Martin F."/>
            <person name="Cullen D."/>
            <person name="Grigoriev I.V."/>
            <person name="Hibbett D.S."/>
        </authorList>
    </citation>
    <scope>NUCLEOTIDE SEQUENCE [LARGE SCALE GENOMIC DNA]</scope>
    <source>
        <strain evidence="3">RWD-64-598 SS2</strain>
    </source>
</reference>
<keyword evidence="1" id="KW-1133">Transmembrane helix</keyword>
<feature type="transmembrane region" description="Helical" evidence="1">
    <location>
        <begin position="46"/>
        <end position="67"/>
    </location>
</feature>
<sequence>MVIWNTRRWRYIHGLFLVVRYLPLVCCLTAIIYALMSLDYFQCVQIYKGSGALLIIIMIATEGLLCLRTVALWYNKRAVKFLLVVLYLNAKSQSAAVQEEHILAGSFSAVAFFEFVVVCLTLIHGLATSGFKPSNRLLTSLREGNLLFQAVLHGVMASRIILSLQNADSVTGGERLQESVLLRSFAPMQFAPSPDPENAMTSMQSEHFSSLYTEGYTALLGI</sequence>
<dbReference type="KEGG" id="cput:CONPUDRAFT_144307"/>
<dbReference type="EMBL" id="JH711578">
    <property type="protein sequence ID" value="EIW81605.1"/>
    <property type="molecule type" value="Genomic_DNA"/>
</dbReference>
<keyword evidence="1" id="KW-0472">Membrane</keyword>
<proteinExistence type="predicted"/>